<evidence type="ECO:0000313" key="3">
    <source>
        <dbReference type="Proteomes" id="UP000077202"/>
    </source>
</evidence>
<evidence type="ECO:0000256" key="1">
    <source>
        <dbReference type="SAM" id="MobiDB-lite"/>
    </source>
</evidence>
<reference evidence="2" key="1">
    <citation type="submission" date="2016-03" db="EMBL/GenBank/DDBJ databases">
        <title>Mechanisms controlling the formation of the plant cell surface in tip-growing cells are functionally conserved among land plants.</title>
        <authorList>
            <person name="Honkanen S."/>
            <person name="Jones V.A."/>
            <person name="Morieri G."/>
            <person name="Champion C."/>
            <person name="Hetherington A.J."/>
            <person name="Kelly S."/>
            <person name="Saint-Marcoux D."/>
            <person name="Proust H."/>
            <person name="Prescott H."/>
            <person name="Dolan L."/>
        </authorList>
    </citation>
    <scope>NUCLEOTIDE SEQUENCE [LARGE SCALE GENOMIC DNA]</scope>
    <source>
        <tissue evidence="2">Whole gametophyte</tissue>
    </source>
</reference>
<feature type="region of interest" description="Disordered" evidence="1">
    <location>
        <begin position="928"/>
        <end position="955"/>
    </location>
</feature>
<accession>A0A176WLZ5</accession>
<feature type="region of interest" description="Disordered" evidence="1">
    <location>
        <begin position="1"/>
        <end position="63"/>
    </location>
</feature>
<name>A0A176WLZ5_MARPO</name>
<dbReference type="GO" id="GO:0019902">
    <property type="term" value="F:phosphatase binding"/>
    <property type="evidence" value="ECO:0007669"/>
    <property type="project" value="TreeGrafter"/>
</dbReference>
<dbReference type="InterPro" id="IPR022162">
    <property type="entry name" value="TRPC4AP"/>
</dbReference>
<gene>
    <name evidence="2" type="ORF">AXG93_1200s1380</name>
</gene>
<keyword evidence="3" id="KW-1185">Reference proteome</keyword>
<protein>
    <submittedName>
        <fullName evidence="2">Uncharacterized protein</fullName>
    </submittedName>
</protein>
<dbReference type="EMBL" id="LVLJ01000668">
    <property type="protein sequence ID" value="OAE33276.1"/>
    <property type="molecule type" value="Genomic_DNA"/>
</dbReference>
<feature type="compositionally biased region" description="Low complexity" evidence="1">
    <location>
        <begin position="938"/>
        <end position="955"/>
    </location>
</feature>
<dbReference type="GO" id="GO:0031464">
    <property type="term" value="C:Cul4A-RING E3 ubiquitin ligase complex"/>
    <property type="evidence" value="ECO:0007669"/>
    <property type="project" value="InterPro"/>
</dbReference>
<dbReference type="PANTHER" id="PTHR31743">
    <property type="entry name" value="TRANSIENT RECEPTOR POTENTIAL CHANNEL 4-ASSOCIATED PROTEIN TCPC4AP"/>
    <property type="match status" value="1"/>
</dbReference>
<dbReference type="AlphaFoldDB" id="A0A176WLZ5"/>
<sequence>MPTKMKKKEPEKLVRSRRQSHRRSFRFDSQCQERTPDALSPLPPPTLRARGKVETPPEGKFTGPAEFAVITSRATAGPGGELDVVAAAGAGGNGGLLRRIFGEFGHPVGFLSGPRASRGSVWDPGPGTERDEARRDESRAQRAERVRGGRGGGVVGVVVVVARLARTLQLDWEGRQGWHGRSMKEKEEGVMWKWKGSTNPVVKSMFQAQLGGAACRTVKQLPVAVYERLPRASQTIAALCVELASAVGGIDLYDCGRVVEVLARQLRVVGGMPPEVSREAFVAFGGDALLLQVLFCPFEKTHQASVGGLARVGTLQKDCLDILRELCYTVPFFAESLAANREYLVKCFSQMANEGTFLSAILLAEEILAVRDEIMDLRDVPNYIELVHHFTPRQLVSFCRILAMVVFEAEPLKVVPGDEVFTNTEAMTTIVDMNHEVILGIPDVLSRLVKLLYHYKLPHSSQARSASSVAFASTSVDLADHVDDPVFEMTLRTTRRLLSTFEDNEVGAVIHGYLADESADVDIMTEDRTFDLTALTAMPAPEIFTALRAIPAPEIFNLQLIPPLYSGPDEVLSFNLVLKFLELQHLPTHVMTNQVEILFVLCALCGSKKRDQVQDALAQLGLVDVLDHMFDKLDWTTSHSLAKPGGIHGHGCECNPKSDNTSSSNKLGSSDGLMIKVVKVLIQEPADSVYRFWLASCVEAFLRGADVQDQVIVASTGLMEHLLTEILKGGFSCASSLQINFDLLGELLKFNRILFTRFTSLLSGDKFDKFVEALVTNLVDSNVFIRSVLLSLETFKNCRPNEESFSIANFIVHNEFQLLRDLMSAVPLGDVNQDNICVLNTALIMFILAERNGQFNTYLQVLKLTEAGGAGHLLHKFRQLLSFWKQYYLRKPGRDSLTLQYSTNIPFEEWLRVVNLLCKEPEELSPSIDLSAPHHDSTCSSSIRASTSESSTRRC</sequence>
<dbReference type="Proteomes" id="UP000077202">
    <property type="component" value="Unassembled WGS sequence"/>
</dbReference>
<feature type="region of interest" description="Disordered" evidence="1">
    <location>
        <begin position="112"/>
        <end position="147"/>
    </location>
</feature>
<organism evidence="2 3">
    <name type="scientific">Marchantia polymorpha subsp. ruderalis</name>
    <dbReference type="NCBI Taxonomy" id="1480154"/>
    <lineage>
        <taxon>Eukaryota</taxon>
        <taxon>Viridiplantae</taxon>
        <taxon>Streptophyta</taxon>
        <taxon>Embryophyta</taxon>
        <taxon>Marchantiophyta</taxon>
        <taxon>Marchantiopsida</taxon>
        <taxon>Marchantiidae</taxon>
        <taxon>Marchantiales</taxon>
        <taxon>Marchantiaceae</taxon>
        <taxon>Marchantia</taxon>
    </lineage>
</organism>
<proteinExistence type="predicted"/>
<comment type="caution">
    <text evidence="2">The sequence shown here is derived from an EMBL/GenBank/DDBJ whole genome shotgun (WGS) entry which is preliminary data.</text>
</comment>
<dbReference type="Pfam" id="PF12463">
    <property type="entry name" value="DUF3689"/>
    <property type="match status" value="1"/>
</dbReference>
<feature type="compositionally biased region" description="Basic residues" evidence="1">
    <location>
        <begin position="15"/>
        <end position="24"/>
    </location>
</feature>
<feature type="compositionally biased region" description="Basic and acidic residues" evidence="1">
    <location>
        <begin position="128"/>
        <end position="147"/>
    </location>
</feature>
<evidence type="ECO:0000313" key="2">
    <source>
        <dbReference type="EMBL" id="OAE33276.1"/>
    </source>
</evidence>
<dbReference type="GO" id="GO:0006511">
    <property type="term" value="P:ubiquitin-dependent protein catabolic process"/>
    <property type="evidence" value="ECO:0007669"/>
    <property type="project" value="InterPro"/>
</dbReference>
<dbReference type="PANTHER" id="PTHR31743:SF1">
    <property type="entry name" value="SHORT TRANSIENT RECEPTOR POTENTIAL CHANNEL 4-ASSOCIATED PROTEIN"/>
    <property type="match status" value="1"/>
</dbReference>